<dbReference type="GeneID" id="19333186"/>
<dbReference type="VEuPathDB" id="FungiDB:MYCFIDRAFT_174445"/>
<dbReference type="KEGG" id="pfj:MYCFIDRAFT_174445"/>
<accession>M3AEC9</accession>
<dbReference type="RefSeq" id="XP_007926314.1">
    <property type="nucleotide sequence ID" value="XM_007928123.1"/>
</dbReference>
<evidence type="ECO:0000256" key="1">
    <source>
        <dbReference type="SAM" id="MobiDB-lite"/>
    </source>
</evidence>
<keyword evidence="3" id="KW-1185">Reference proteome</keyword>
<reference evidence="2 3" key="1">
    <citation type="journal article" date="2012" name="PLoS Pathog.">
        <title>Diverse lifestyles and strategies of plant pathogenesis encoded in the genomes of eighteen Dothideomycetes fungi.</title>
        <authorList>
            <person name="Ohm R.A."/>
            <person name="Feau N."/>
            <person name="Henrissat B."/>
            <person name="Schoch C.L."/>
            <person name="Horwitz B.A."/>
            <person name="Barry K.W."/>
            <person name="Condon B.J."/>
            <person name="Copeland A.C."/>
            <person name="Dhillon B."/>
            <person name="Glaser F."/>
            <person name="Hesse C.N."/>
            <person name="Kosti I."/>
            <person name="LaButti K."/>
            <person name="Lindquist E.A."/>
            <person name="Lucas S."/>
            <person name="Salamov A.A."/>
            <person name="Bradshaw R.E."/>
            <person name="Ciuffetti L."/>
            <person name="Hamelin R.C."/>
            <person name="Kema G.H.J."/>
            <person name="Lawrence C."/>
            <person name="Scott J.A."/>
            <person name="Spatafora J.W."/>
            <person name="Turgeon B.G."/>
            <person name="de Wit P.J.G.M."/>
            <person name="Zhong S."/>
            <person name="Goodwin S.B."/>
            <person name="Grigoriev I.V."/>
        </authorList>
    </citation>
    <scope>NUCLEOTIDE SEQUENCE [LARGE SCALE GENOMIC DNA]</scope>
    <source>
        <strain evidence="2 3">CIRAD86</strain>
    </source>
</reference>
<feature type="region of interest" description="Disordered" evidence="1">
    <location>
        <begin position="155"/>
        <end position="177"/>
    </location>
</feature>
<proteinExistence type="predicted"/>
<organism evidence="2 3">
    <name type="scientific">Pseudocercospora fijiensis (strain CIRAD86)</name>
    <name type="common">Black leaf streak disease fungus</name>
    <name type="synonym">Mycosphaerella fijiensis</name>
    <dbReference type="NCBI Taxonomy" id="383855"/>
    <lineage>
        <taxon>Eukaryota</taxon>
        <taxon>Fungi</taxon>
        <taxon>Dikarya</taxon>
        <taxon>Ascomycota</taxon>
        <taxon>Pezizomycotina</taxon>
        <taxon>Dothideomycetes</taxon>
        <taxon>Dothideomycetidae</taxon>
        <taxon>Mycosphaerellales</taxon>
        <taxon>Mycosphaerellaceae</taxon>
        <taxon>Pseudocercospora</taxon>
    </lineage>
</organism>
<evidence type="ECO:0000313" key="3">
    <source>
        <dbReference type="Proteomes" id="UP000016932"/>
    </source>
</evidence>
<dbReference type="HOGENOM" id="CLU_1518527_0_0_1"/>
<evidence type="ECO:0000313" key="2">
    <source>
        <dbReference type="EMBL" id="EME82936.1"/>
    </source>
</evidence>
<sequence length="177" mass="20065">MFEQEDTEAVIHEKDGIISIINLKSYDTHSTSVRTFSTSTILFDDAIKSVSETSVAGVRLATISSFRSPYLRQQNFEMVGMPSIAGAVSMTESPKYVAVYMSNLLYIREEAAISIPKPHFLTVSHTWRAGVLYFSNSTYTDAQLDHTQLVMARKRKRSALDTQNRKKRAKRAYETRI</sequence>
<dbReference type="EMBL" id="KB446558">
    <property type="protein sequence ID" value="EME82936.1"/>
    <property type="molecule type" value="Genomic_DNA"/>
</dbReference>
<dbReference type="Proteomes" id="UP000016932">
    <property type="component" value="Unassembled WGS sequence"/>
</dbReference>
<protein>
    <submittedName>
        <fullName evidence="2">Uncharacterized protein</fullName>
    </submittedName>
</protein>
<name>M3AEC9_PSEFD</name>
<dbReference type="AlphaFoldDB" id="M3AEC9"/>
<gene>
    <name evidence="2" type="ORF">MYCFIDRAFT_174445</name>
</gene>